<dbReference type="eggNOG" id="COG4876">
    <property type="taxonomic scope" value="Bacteria"/>
</dbReference>
<dbReference type="AlphaFoldDB" id="U2FFX2"/>
<dbReference type="InterPro" id="IPR018691">
    <property type="entry name" value="DUF2188"/>
</dbReference>
<reference evidence="1 2" key="1">
    <citation type="journal article" date="2011" name="J. Bacteriol.">
        <title>Genome sequence of Haloplasma contractile, an unusual contractile bacterium from a deep-sea anoxic brine lake.</title>
        <authorList>
            <person name="Antunes A."/>
            <person name="Alam I."/>
            <person name="El Dorry H."/>
            <person name="Siam R."/>
            <person name="Robertson A."/>
            <person name="Bajic V.B."/>
            <person name="Stingl U."/>
        </authorList>
    </citation>
    <scope>NUCLEOTIDE SEQUENCE [LARGE SCALE GENOMIC DNA]</scope>
    <source>
        <strain evidence="1 2">SSD-17B</strain>
    </source>
</reference>
<comment type="caution">
    <text evidence="1">The sequence shown here is derived from an EMBL/GenBank/DDBJ whole genome shotgun (WGS) entry which is preliminary data.</text>
</comment>
<dbReference type="InParanoid" id="U2FFX2"/>
<sequence>MPYSEDNYPNTMKNLSSKIRKKAIEIVNAMIDEGYDESQAIPIAIKQAKDFAATHNRPFGHEITHHLVFNDGKWVIKKEHAKRASFTFDTKEEAMNHLKEMTEKEPIKTMIHDAKGNFQKIY</sequence>
<protein>
    <submittedName>
        <fullName evidence="1">Uncharacterized protein</fullName>
    </submittedName>
</protein>
<dbReference type="OrthoDB" id="8858565at2"/>
<dbReference type="STRING" id="1033810.HLPCO_002039"/>
<gene>
    <name evidence="1" type="ORF">HLPCO_002039</name>
</gene>
<accession>U2FFX2</accession>
<dbReference type="Proteomes" id="UP000005707">
    <property type="component" value="Unassembled WGS sequence"/>
</dbReference>
<dbReference type="FunCoup" id="U2FFX2">
    <property type="interactions" value="35"/>
</dbReference>
<dbReference type="Pfam" id="PF09954">
    <property type="entry name" value="DUF2188"/>
    <property type="match status" value="1"/>
</dbReference>
<evidence type="ECO:0000313" key="2">
    <source>
        <dbReference type="Proteomes" id="UP000005707"/>
    </source>
</evidence>
<organism evidence="1 2">
    <name type="scientific">Haloplasma contractile SSD-17B</name>
    <dbReference type="NCBI Taxonomy" id="1033810"/>
    <lineage>
        <taxon>Bacteria</taxon>
        <taxon>Bacillati</taxon>
        <taxon>Mycoplasmatota</taxon>
        <taxon>Mollicutes</taxon>
        <taxon>Haloplasmatales</taxon>
        <taxon>Haloplasmataceae</taxon>
        <taxon>Haloplasma</taxon>
    </lineage>
</organism>
<reference evidence="1 2" key="2">
    <citation type="journal article" date="2013" name="PLoS ONE">
        <title>INDIGO - INtegrated Data Warehouse of MIcrobial GenOmes with Examples from the Red Sea Extremophiles.</title>
        <authorList>
            <person name="Alam I."/>
            <person name="Antunes A."/>
            <person name="Kamau A.A."/>
            <person name="Ba Alawi W."/>
            <person name="Kalkatawi M."/>
            <person name="Stingl U."/>
            <person name="Bajic V.B."/>
        </authorList>
    </citation>
    <scope>NUCLEOTIDE SEQUENCE [LARGE SCALE GENOMIC DNA]</scope>
    <source>
        <strain evidence="1 2">SSD-17B</strain>
    </source>
</reference>
<keyword evidence="2" id="KW-1185">Reference proteome</keyword>
<evidence type="ECO:0000313" key="1">
    <source>
        <dbReference type="EMBL" id="ERJ11800.1"/>
    </source>
</evidence>
<dbReference type="EMBL" id="AFNU02000007">
    <property type="protein sequence ID" value="ERJ11800.1"/>
    <property type="molecule type" value="Genomic_DNA"/>
</dbReference>
<name>U2FFX2_9MOLU</name>
<proteinExistence type="predicted"/>
<dbReference type="RefSeq" id="WP_008824578.1">
    <property type="nucleotide sequence ID" value="NZ_AFNU02000007.1"/>
</dbReference>